<dbReference type="InterPro" id="IPR013087">
    <property type="entry name" value="Znf_C2H2_type"/>
</dbReference>
<dbReference type="InterPro" id="IPR051066">
    <property type="entry name" value="Trans_reg/Corepressor"/>
</dbReference>
<feature type="domain" description="SANT" evidence="13">
    <location>
        <begin position="531"/>
        <end position="582"/>
    </location>
</feature>
<dbReference type="GO" id="GO:0000118">
    <property type="term" value="C:histone deacetylase complex"/>
    <property type="evidence" value="ECO:0007669"/>
    <property type="project" value="TreeGrafter"/>
</dbReference>
<dbReference type="GO" id="GO:0003714">
    <property type="term" value="F:transcription corepressor activity"/>
    <property type="evidence" value="ECO:0007669"/>
    <property type="project" value="TreeGrafter"/>
</dbReference>
<evidence type="ECO:0000256" key="7">
    <source>
        <dbReference type="ARBA" id="ARBA00023163"/>
    </source>
</evidence>
<dbReference type="FunFam" id="1.10.10.60:FF:000012">
    <property type="entry name" value="Metastasis-associated 1 family, member 3"/>
    <property type="match status" value="1"/>
</dbReference>
<dbReference type="PANTHER" id="PTHR16089:SF43">
    <property type="match status" value="1"/>
</dbReference>
<dbReference type="PROSITE" id="PS51293">
    <property type="entry name" value="SANT"/>
    <property type="match status" value="1"/>
</dbReference>
<dbReference type="PROSITE" id="PS51156">
    <property type="entry name" value="ELM2"/>
    <property type="match status" value="1"/>
</dbReference>
<dbReference type="GeneID" id="113052199"/>
<name>A0A6P6KJD2_CARAU</name>
<sequence>MADHTSPEPESLSFTPMFRPQTEGQRSSHDLYQQGSMNGLGQFEVPCEATNGTGSSMNGIDQSANAAYWGNTSPVSSMGLNRNKTQAGVYETDWSSHCHQQEASESYEITGRQQQKLDSFSEAFCSRSTYRMLGGGEQSSFNNSTPPSHNLSFPLVLSPPPTPLPAPSFSPPKRPQHLLPGQILSQSQIQTQIDGSLQFFPSLPSPSTGRYNHPIWLQLQADDNNGLDLTQHLPQDSNSSMVYAEHGGPHLKQINSLQKDCSLQMSLNPSLVQHHLPQSCLQQELGHEPGTSEDHTTWPQFGQSSHSFGPSLHQSSLHVQGSGSGEGTRFSNGLNFGSGSSDKSLGSSSTKNVPSSVYTGVPFSSVIQMSKELMENWEETTPHYTPPPMLNPTRSGTGLFCNLLSSLAVENRALWTDERKDDDSQRFINIGPEFQAELPDLITGREPEVCPEEPVREEMLWKPWAELEENDTLLQHVENLLDLSASSVLPGGGANLELALHSLSHCQGNILAALEMLLFENSPPSENYHYSGMDMWTLSEQKLFHKAFTIYGKDFSFIHKMVRTKQVSQCIEFYYNSKRLSEKQNKQREREKESLEEERIAAIISQQVTPATKMMVNQASIDRLIPTPPLPTNFPCKQCGKMFYKIKSRNAHMKIHRQQQEDWRDKLQIHPNHHHNLNLTRALTHPNQQILTPSHHQNHILTQSLIQNLVQSQTQLAFLQSTKTQSTCPAGSTSCMAPTQNPQIVSKAPPLPLHTGHQQTWGSLHSVDTGGLFYNRGSMVNGLHLSIQDSVSKPWADTQ</sequence>
<feature type="domain" description="ELM2" evidence="12">
    <location>
        <begin position="426"/>
        <end position="521"/>
    </location>
</feature>
<keyword evidence="6" id="KW-0238">DNA-binding</keyword>
<dbReference type="GO" id="GO:0005667">
    <property type="term" value="C:transcription regulator complex"/>
    <property type="evidence" value="ECO:0007669"/>
    <property type="project" value="TreeGrafter"/>
</dbReference>
<organism evidence="14 16">
    <name type="scientific">Carassius auratus</name>
    <name type="common">Goldfish</name>
    <dbReference type="NCBI Taxonomy" id="7957"/>
    <lineage>
        <taxon>Eukaryota</taxon>
        <taxon>Metazoa</taxon>
        <taxon>Chordata</taxon>
        <taxon>Craniata</taxon>
        <taxon>Vertebrata</taxon>
        <taxon>Euteleostomi</taxon>
        <taxon>Actinopterygii</taxon>
        <taxon>Neopterygii</taxon>
        <taxon>Teleostei</taxon>
        <taxon>Ostariophysi</taxon>
        <taxon>Cypriniformes</taxon>
        <taxon>Cyprinidae</taxon>
        <taxon>Cyprininae</taxon>
        <taxon>Carassius</taxon>
    </lineage>
</organism>
<keyword evidence="5" id="KW-0805">Transcription regulation</keyword>
<evidence type="ECO:0000256" key="8">
    <source>
        <dbReference type="ARBA" id="ARBA00023242"/>
    </source>
</evidence>
<keyword evidence="14" id="KW-1185">Reference proteome</keyword>
<evidence type="ECO:0000313" key="15">
    <source>
        <dbReference type="RefSeq" id="XP_026072364.1"/>
    </source>
</evidence>
<evidence type="ECO:0000259" key="13">
    <source>
        <dbReference type="PROSITE" id="PS51293"/>
    </source>
</evidence>
<evidence type="ECO:0000313" key="14">
    <source>
        <dbReference type="Proteomes" id="UP000515129"/>
    </source>
</evidence>
<protein>
    <submittedName>
        <fullName evidence="15 16">Uncharacterized protein LOC113052199 isoform X1</fullName>
    </submittedName>
</protein>
<evidence type="ECO:0000256" key="4">
    <source>
        <dbReference type="ARBA" id="ARBA00022833"/>
    </source>
</evidence>
<keyword evidence="2" id="KW-0479">Metal-binding</keyword>
<evidence type="ECO:0000313" key="16">
    <source>
        <dbReference type="RefSeq" id="XP_026072365.1"/>
    </source>
</evidence>
<evidence type="ECO:0000313" key="17">
    <source>
        <dbReference type="RefSeq" id="XP_026072366.1"/>
    </source>
</evidence>
<feature type="compositionally biased region" description="Polar residues" evidence="10">
    <location>
        <begin position="22"/>
        <end position="38"/>
    </location>
</feature>
<dbReference type="Proteomes" id="UP000515129">
    <property type="component" value="Chromosome 32"/>
</dbReference>
<dbReference type="Pfam" id="PF01448">
    <property type="entry name" value="ELM2"/>
    <property type="match status" value="1"/>
</dbReference>
<feature type="region of interest" description="Disordered" evidence="10">
    <location>
        <begin position="1"/>
        <end position="38"/>
    </location>
</feature>
<comment type="subcellular location">
    <subcellularLocation>
        <location evidence="1">Nucleus</location>
    </subcellularLocation>
</comment>
<dbReference type="PROSITE" id="PS00028">
    <property type="entry name" value="ZINC_FINGER_C2H2_1"/>
    <property type="match status" value="1"/>
</dbReference>
<evidence type="ECO:0000256" key="3">
    <source>
        <dbReference type="ARBA" id="ARBA00022771"/>
    </source>
</evidence>
<dbReference type="Gene3D" id="1.10.10.60">
    <property type="entry name" value="Homeodomain-like"/>
    <property type="match status" value="1"/>
</dbReference>
<dbReference type="RefSeq" id="XP_026072365.1">
    <property type="nucleotide sequence ID" value="XM_026216580.1"/>
</dbReference>
<feature type="compositionally biased region" description="Basic and acidic residues" evidence="10">
    <location>
        <begin position="285"/>
        <end position="296"/>
    </location>
</feature>
<feature type="domain" description="C2H2-type" evidence="11">
    <location>
        <begin position="634"/>
        <end position="661"/>
    </location>
</feature>
<keyword evidence="7" id="KW-0804">Transcription</keyword>
<keyword evidence="8" id="KW-0539">Nucleus</keyword>
<dbReference type="AlphaFoldDB" id="A0A6P6KJD2"/>
<dbReference type="InterPro" id="IPR001005">
    <property type="entry name" value="SANT/Myb"/>
</dbReference>
<dbReference type="RefSeq" id="XP_026072364.1">
    <property type="nucleotide sequence ID" value="XM_026216579.1"/>
</dbReference>
<dbReference type="InterPro" id="IPR017884">
    <property type="entry name" value="SANT_dom"/>
</dbReference>
<keyword evidence="4" id="KW-0862">Zinc</keyword>
<dbReference type="SUPFAM" id="SSF46689">
    <property type="entry name" value="Homeodomain-like"/>
    <property type="match status" value="1"/>
</dbReference>
<dbReference type="SMART" id="SM01189">
    <property type="entry name" value="ELM2"/>
    <property type="match status" value="1"/>
</dbReference>
<gene>
    <name evidence="15 16 17" type="primary">LOC113052199</name>
</gene>
<evidence type="ECO:0000259" key="11">
    <source>
        <dbReference type="PROSITE" id="PS50157"/>
    </source>
</evidence>
<evidence type="ECO:0000256" key="5">
    <source>
        <dbReference type="ARBA" id="ARBA00023015"/>
    </source>
</evidence>
<dbReference type="GO" id="GO:0008270">
    <property type="term" value="F:zinc ion binding"/>
    <property type="evidence" value="ECO:0007669"/>
    <property type="project" value="UniProtKB-KW"/>
</dbReference>
<reference evidence="15 16" key="1">
    <citation type="submission" date="2025-04" db="UniProtKB">
        <authorList>
            <consortium name="RefSeq"/>
        </authorList>
    </citation>
    <scope>IDENTIFICATION</scope>
    <source>
        <strain evidence="15 16">Wakin</strain>
        <tissue evidence="15 16">Muscle</tissue>
    </source>
</reference>
<dbReference type="PANTHER" id="PTHR16089">
    <property type="entry name" value="REST COREPRESSOR COREST PROTEIN-RELATED"/>
    <property type="match status" value="1"/>
</dbReference>
<feature type="compositionally biased region" description="Low complexity" evidence="10">
    <location>
        <begin position="330"/>
        <end position="349"/>
    </location>
</feature>
<dbReference type="KEGG" id="caua:113052199"/>
<proteinExistence type="predicted"/>
<dbReference type="InterPro" id="IPR000949">
    <property type="entry name" value="ELM2_dom"/>
</dbReference>
<dbReference type="OrthoDB" id="10258692at2759"/>
<feature type="region of interest" description="Disordered" evidence="10">
    <location>
        <begin position="285"/>
        <end position="354"/>
    </location>
</feature>
<evidence type="ECO:0000256" key="1">
    <source>
        <dbReference type="ARBA" id="ARBA00004123"/>
    </source>
</evidence>
<dbReference type="GO" id="GO:0003677">
    <property type="term" value="F:DNA binding"/>
    <property type="evidence" value="ECO:0007669"/>
    <property type="project" value="UniProtKB-KW"/>
</dbReference>
<evidence type="ECO:0000256" key="6">
    <source>
        <dbReference type="ARBA" id="ARBA00023125"/>
    </source>
</evidence>
<keyword evidence="3 9" id="KW-0863">Zinc-finger</keyword>
<evidence type="ECO:0000256" key="2">
    <source>
        <dbReference type="ARBA" id="ARBA00022723"/>
    </source>
</evidence>
<evidence type="ECO:0000256" key="9">
    <source>
        <dbReference type="PROSITE-ProRule" id="PRU00042"/>
    </source>
</evidence>
<evidence type="ECO:0000256" key="10">
    <source>
        <dbReference type="SAM" id="MobiDB-lite"/>
    </source>
</evidence>
<accession>A0A6P6KJD2</accession>
<feature type="compositionally biased region" description="Polar residues" evidence="10">
    <location>
        <begin position="297"/>
        <end position="321"/>
    </location>
</feature>
<dbReference type="RefSeq" id="XP_026072366.1">
    <property type="nucleotide sequence ID" value="XM_026216581.1"/>
</dbReference>
<dbReference type="SMART" id="SM00717">
    <property type="entry name" value="SANT"/>
    <property type="match status" value="1"/>
</dbReference>
<dbReference type="InterPro" id="IPR009057">
    <property type="entry name" value="Homeodomain-like_sf"/>
</dbReference>
<dbReference type="GO" id="GO:0006357">
    <property type="term" value="P:regulation of transcription by RNA polymerase II"/>
    <property type="evidence" value="ECO:0007669"/>
    <property type="project" value="TreeGrafter"/>
</dbReference>
<dbReference type="PROSITE" id="PS50157">
    <property type="entry name" value="ZINC_FINGER_C2H2_2"/>
    <property type="match status" value="1"/>
</dbReference>
<evidence type="ECO:0000259" key="12">
    <source>
        <dbReference type="PROSITE" id="PS51156"/>
    </source>
</evidence>